<comment type="caution">
    <text evidence="5">The sequence shown here is derived from an EMBL/GenBank/DDBJ whole genome shotgun (WGS) entry which is preliminary data.</text>
</comment>
<evidence type="ECO:0000259" key="4">
    <source>
        <dbReference type="Pfam" id="PF04577"/>
    </source>
</evidence>
<dbReference type="EMBL" id="JACRYL010000017">
    <property type="protein sequence ID" value="MBC6112166.1"/>
    <property type="molecule type" value="Genomic_DNA"/>
</dbReference>
<dbReference type="RefSeq" id="WP_187072594.1">
    <property type="nucleotide sequence ID" value="NZ_JACRYL010000017.1"/>
</dbReference>
<gene>
    <name evidence="5" type="ORF">H7U22_17220</name>
</gene>
<dbReference type="PANTHER" id="PTHR20961">
    <property type="entry name" value="GLYCOSYLTRANSFERASE"/>
    <property type="match status" value="1"/>
</dbReference>
<evidence type="ECO:0000313" key="6">
    <source>
        <dbReference type="Proteomes" id="UP000652755"/>
    </source>
</evidence>
<dbReference type="InterPro" id="IPR007657">
    <property type="entry name" value="Glycosyltransferase_61"/>
</dbReference>
<keyword evidence="3" id="KW-0325">Glycoprotein</keyword>
<keyword evidence="1" id="KW-0328">Glycosyltransferase</keyword>
<reference evidence="5 6" key="1">
    <citation type="submission" date="2020-08" db="EMBL/GenBank/DDBJ databases">
        <authorList>
            <person name="Sun Q."/>
            <person name="Inoue M."/>
        </authorList>
    </citation>
    <scope>NUCLEOTIDE SEQUENCE [LARGE SCALE GENOMIC DNA]</scope>
    <source>
        <strain evidence="5 6">CCM 8938</strain>
    </source>
</reference>
<dbReference type="Pfam" id="PF04577">
    <property type="entry name" value="Glyco_transf_61"/>
    <property type="match status" value="1"/>
</dbReference>
<evidence type="ECO:0000313" key="5">
    <source>
        <dbReference type="EMBL" id="MBC6112166.1"/>
    </source>
</evidence>
<evidence type="ECO:0000256" key="1">
    <source>
        <dbReference type="ARBA" id="ARBA00022676"/>
    </source>
</evidence>
<keyword evidence="2" id="KW-0808">Transferase</keyword>
<evidence type="ECO:0000256" key="3">
    <source>
        <dbReference type="ARBA" id="ARBA00023180"/>
    </source>
</evidence>
<proteinExistence type="predicted"/>
<accession>A0ABR7KVM9</accession>
<dbReference type="InterPro" id="IPR049625">
    <property type="entry name" value="Glyco_transf_61_cat"/>
</dbReference>
<evidence type="ECO:0000256" key="2">
    <source>
        <dbReference type="ARBA" id="ARBA00022679"/>
    </source>
</evidence>
<keyword evidence="6" id="KW-1185">Reference proteome</keyword>
<sequence>MTKENLKFLLKQFPFIYPKGFIHSAKNYIQQLNNQIKPYLKNRMAQFYLLDVEEAYFLPSPSGLQTEYLDGFTINQTYKTTEKCLFFLPDSFIIGNEGITATNRNYIFEDFAHYFNISSIKGKQYNKPFQNFSLNIKQIQGTTASLLFSKSDNVYHWFFDVLSRVRFYEKVINQIDNFLVPDSVPEHFINLLPLFSIPTEKVIRVKPNEKLHLKYLYVSSLSGSEGRSSLKDIEFLERNLKSIPTQIGKVKYYIKRGKHTSRKIINEDKLVVILEDKGFTILDSEELTFDQQIETFNNASIVVAFHGAELFNLLFVPKNCRVLELFSPDYFRTDCYYNLASLKNLDYHYLVGEKTSDSNWGNCNIDLDLFSKSIDRLLTNE</sequence>
<dbReference type="Proteomes" id="UP000652755">
    <property type="component" value="Unassembled WGS sequence"/>
</dbReference>
<organism evidence="5 6">
    <name type="scientific">Pedobacter fastidiosus</name>
    <dbReference type="NCBI Taxonomy" id="2765361"/>
    <lineage>
        <taxon>Bacteria</taxon>
        <taxon>Pseudomonadati</taxon>
        <taxon>Bacteroidota</taxon>
        <taxon>Sphingobacteriia</taxon>
        <taxon>Sphingobacteriales</taxon>
        <taxon>Sphingobacteriaceae</taxon>
        <taxon>Pedobacter</taxon>
    </lineage>
</organism>
<protein>
    <submittedName>
        <fullName evidence="5">Glycosyltransferase family 61 protein</fullName>
    </submittedName>
</protein>
<name>A0ABR7KVM9_9SPHI</name>
<feature type="domain" description="Glycosyltransferase 61 catalytic" evidence="4">
    <location>
        <begin position="155"/>
        <end position="323"/>
    </location>
</feature>